<organism evidence="1 2">
    <name type="scientific">Halobacillus litoralis</name>
    <dbReference type="NCBI Taxonomy" id="45668"/>
    <lineage>
        <taxon>Bacteria</taxon>
        <taxon>Bacillati</taxon>
        <taxon>Bacillota</taxon>
        <taxon>Bacilli</taxon>
        <taxon>Bacillales</taxon>
        <taxon>Bacillaceae</taxon>
        <taxon>Halobacillus</taxon>
    </lineage>
</organism>
<evidence type="ECO:0000313" key="1">
    <source>
        <dbReference type="EMBL" id="MYL22031.1"/>
    </source>
</evidence>
<dbReference type="EMBL" id="WMET01000011">
    <property type="protein sequence ID" value="MYL22031.1"/>
    <property type="molecule type" value="Genomic_DNA"/>
</dbReference>
<sequence length="83" mass="9644">MDLKKKLLLEYICHSRFFIECTYLMADGDRQIVVVDQENPRFPTTYIHSKVFSLPNTPVKELLLRHEGLISDGTYDESPLSLN</sequence>
<proteinExistence type="predicted"/>
<evidence type="ECO:0000313" key="2">
    <source>
        <dbReference type="Proteomes" id="UP000460949"/>
    </source>
</evidence>
<dbReference type="RefSeq" id="WP_160839945.1">
    <property type="nucleotide sequence ID" value="NZ_WMET01000011.1"/>
</dbReference>
<dbReference type="Proteomes" id="UP000460949">
    <property type="component" value="Unassembled WGS sequence"/>
</dbReference>
<reference evidence="1 2" key="1">
    <citation type="submission" date="2019-11" db="EMBL/GenBank/DDBJ databases">
        <title>Genome sequences of 17 halophilic strains isolated from different environments.</title>
        <authorList>
            <person name="Furrow R.E."/>
        </authorList>
    </citation>
    <scope>NUCLEOTIDE SEQUENCE [LARGE SCALE GENOMIC DNA]</scope>
    <source>
        <strain evidence="1 2">22511_23_Filter</strain>
    </source>
</reference>
<protein>
    <submittedName>
        <fullName evidence="1">Uncharacterized protein</fullName>
    </submittedName>
</protein>
<gene>
    <name evidence="1" type="ORF">GLW04_19335</name>
</gene>
<dbReference type="AlphaFoldDB" id="A0A845DWI9"/>
<accession>A0A845DWI9</accession>
<comment type="caution">
    <text evidence="1">The sequence shown here is derived from an EMBL/GenBank/DDBJ whole genome shotgun (WGS) entry which is preliminary data.</text>
</comment>
<name>A0A845DWI9_9BACI</name>